<dbReference type="EMBL" id="CAJPEV010000623">
    <property type="protein sequence ID" value="CAG0887018.1"/>
    <property type="molecule type" value="Genomic_DNA"/>
</dbReference>
<feature type="domain" description="Pus10 N-terminal eukaryotes" evidence="5">
    <location>
        <begin position="50"/>
        <end position="226"/>
    </location>
</feature>
<name>A0A7R8XDN9_9CRUS</name>
<dbReference type="Gene3D" id="3.30.70.2510">
    <property type="match status" value="1"/>
</dbReference>
<dbReference type="GO" id="GO:0031119">
    <property type="term" value="P:tRNA pseudouridine synthesis"/>
    <property type="evidence" value="ECO:0007669"/>
    <property type="project" value="TreeGrafter"/>
</dbReference>
<dbReference type="Pfam" id="PF21238">
    <property type="entry name" value="Pus10_C"/>
    <property type="match status" value="2"/>
</dbReference>
<dbReference type="GO" id="GO:0003723">
    <property type="term" value="F:RNA binding"/>
    <property type="evidence" value="ECO:0007669"/>
    <property type="project" value="InterPro"/>
</dbReference>
<keyword evidence="4" id="KW-0413">Isomerase</keyword>
<dbReference type="Gene3D" id="3.30.70.3190">
    <property type="match status" value="1"/>
</dbReference>
<sequence>MESDISKTLEEIGCCKFCCLRFSGITQGTRYEETDEVIQESEKKMKANPCTSCLDFMKSPTCQHIILKIKEEVTAGGYESKTFNCMLKLPLCLVVREKGILLYLKAKHPKWNNECEKKMPTLKTIWKWKCAPQLAKLLNATLDRENSGLQINLNFSHESEEKELLIIEKLKPELVAARREKKRKYHRVIFSSAALQEVLDTSSEDLLKKCLRVPPDIPTEPLSLTAITISSASLFIAGKTSETVHPTGRYLKLSRHLPQTPWMIDGQLKVESSVQQLISDPLLKILPASGGISLSQIQFWLHYREDTSPLKEGEEEKVKEYVALCGTEIPIGDGDMKRLSSIKDLVLQQKTPIRVLHRRPLAVRERTVFWMSGELVSSKLFKLHLGTQAGTYIKEFVHGDFGRTVPNLSSLLNVPVDILALDVTAVHLNWPKPLEDDGTS</sequence>
<dbReference type="InterPro" id="IPR039894">
    <property type="entry name" value="Pus10-like"/>
</dbReference>
<dbReference type="InterPro" id="IPR020103">
    <property type="entry name" value="PsdUridine_synth_cat_dom_sf"/>
</dbReference>
<dbReference type="SUPFAM" id="SSF55120">
    <property type="entry name" value="Pseudouridine synthase"/>
    <property type="match status" value="1"/>
</dbReference>
<dbReference type="EMBL" id="LR900140">
    <property type="protein sequence ID" value="CAD7244375.1"/>
    <property type="molecule type" value="Genomic_DNA"/>
</dbReference>
<evidence type="ECO:0000259" key="6">
    <source>
        <dbReference type="Pfam" id="PF21238"/>
    </source>
</evidence>
<dbReference type="OrthoDB" id="271937at2759"/>
<keyword evidence="3" id="KW-0819">tRNA processing</keyword>
<evidence type="ECO:0000313" key="8">
    <source>
        <dbReference type="Proteomes" id="UP000677054"/>
    </source>
</evidence>
<dbReference type="AlphaFoldDB" id="A0A7R8XDN9"/>
<protein>
    <recommendedName>
        <fullName evidence="2">tRNA pseudouridine(55) synthase</fullName>
        <ecNumber evidence="2">5.4.99.25</ecNumber>
    </recommendedName>
</protein>
<dbReference type="EC" id="5.4.99.25" evidence="2"/>
<comment type="similarity">
    <text evidence="1">Belongs to the pseudouridine synthase Pus10 family.</text>
</comment>
<feature type="domain" description="Pus10-like C-terminal" evidence="6">
    <location>
        <begin position="247"/>
        <end position="286"/>
    </location>
</feature>
<dbReference type="InterPro" id="IPR048742">
    <property type="entry name" value="Pus10_N_euk"/>
</dbReference>
<evidence type="ECO:0000259" key="5">
    <source>
        <dbReference type="Pfam" id="PF21237"/>
    </source>
</evidence>
<dbReference type="PANTHER" id="PTHR21568:SF0">
    <property type="entry name" value="TRNA PSEUDOURIDINE SYNTHASE PUS10"/>
    <property type="match status" value="1"/>
</dbReference>
<dbReference type="PANTHER" id="PTHR21568">
    <property type="entry name" value="TRNA PSEUDOURIDINE SYNTHASE PUS10"/>
    <property type="match status" value="1"/>
</dbReference>
<proteinExistence type="inferred from homology"/>
<gene>
    <name evidence="7" type="ORF">DSTB1V02_LOCUS4272</name>
</gene>
<evidence type="ECO:0000256" key="1">
    <source>
        <dbReference type="ARBA" id="ARBA00009652"/>
    </source>
</evidence>
<dbReference type="InterPro" id="IPR048741">
    <property type="entry name" value="Pus10-like_C"/>
</dbReference>
<evidence type="ECO:0000256" key="3">
    <source>
        <dbReference type="ARBA" id="ARBA00022694"/>
    </source>
</evidence>
<dbReference type="Proteomes" id="UP000677054">
    <property type="component" value="Unassembled WGS sequence"/>
</dbReference>
<dbReference type="Pfam" id="PF21237">
    <property type="entry name" value="Pus10_N_euk"/>
    <property type="match status" value="1"/>
</dbReference>
<dbReference type="GO" id="GO:0160148">
    <property type="term" value="F:tRNA pseudouridine(55) synthase activity"/>
    <property type="evidence" value="ECO:0007669"/>
    <property type="project" value="UniProtKB-EC"/>
</dbReference>
<organism evidence="7">
    <name type="scientific">Darwinula stevensoni</name>
    <dbReference type="NCBI Taxonomy" id="69355"/>
    <lineage>
        <taxon>Eukaryota</taxon>
        <taxon>Metazoa</taxon>
        <taxon>Ecdysozoa</taxon>
        <taxon>Arthropoda</taxon>
        <taxon>Crustacea</taxon>
        <taxon>Oligostraca</taxon>
        <taxon>Ostracoda</taxon>
        <taxon>Podocopa</taxon>
        <taxon>Podocopida</taxon>
        <taxon>Darwinulocopina</taxon>
        <taxon>Darwinuloidea</taxon>
        <taxon>Darwinulidae</taxon>
        <taxon>Darwinula</taxon>
    </lineage>
</organism>
<evidence type="ECO:0000256" key="2">
    <source>
        <dbReference type="ARBA" id="ARBA00012787"/>
    </source>
</evidence>
<dbReference type="FunFam" id="3.30.70.3190:FF:000001">
    <property type="entry name" value="tRNA pseudouridine synthase Pus10"/>
    <property type="match status" value="1"/>
</dbReference>
<feature type="domain" description="Pus10-like C-terminal" evidence="6">
    <location>
        <begin position="303"/>
        <end position="426"/>
    </location>
</feature>
<keyword evidence="8" id="KW-1185">Reference proteome</keyword>
<evidence type="ECO:0000256" key="4">
    <source>
        <dbReference type="ARBA" id="ARBA00023235"/>
    </source>
</evidence>
<accession>A0A7R8XDN9</accession>
<evidence type="ECO:0000313" key="7">
    <source>
        <dbReference type="EMBL" id="CAD7244375.1"/>
    </source>
</evidence>
<reference evidence="7" key="1">
    <citation type="submission" date="2020-11" db="EMBL/GenBank/DDBJ databases">
        <authorList>
            <person name="Tran Van P."/>
        </authorList>
    </citation>
    <scope>NUCLEOTIDE SEQUENCE</scope>
</reference>